<reference evidence="2" key="1">
    <citation type="submission" date="2021-02" db="EMBL/GenBank/DDBJ databases">
        <authorList>
            <person name="Nowell W R."/>
        </authorList>
    </citation>
    <scope>NUCLEOTIDE SEQUENCE</scope>
</reference>
<dbReference type="Proteomes" id="UP000663842">
    <property type="component" value="Unassembled WGS sequence"/>
</dbReference>
<feature type="domain" description="PWWP" evidence="1">
    <location>
        <begin position="16"/>
        <end position="109"/>
    </location>
</feature>
<dbReference type="InterPro" id="IPR000313">
    <property type="entry name" value="PWWP_dom"/>
</dbReference>
<dbReference type="Pfam" id="PF00855">
    <property type="entry name" value="PWWP"/>
    <property type="match status" value="1"/>
</dbReference>
<dbReference type="Gene3D" id="2.30.30.140">
    <property type="match status" value="1"/>
</dbReference>
<evidence type="ECO:0000313" key="2">
    <source>
        <dbReference type="EMBL" id="CAF3728219.1"/>
    </source>
</evidence>
<evidence type="ECO:0000259" key="1">
    <source>
        <dbReference type="Pfam" id="PF00855"/>
    </source>
</evidence>
<proteinExistence type="predicted"/>
<protein>
    <recommendedName>
        <fullName evidence="1">PWWP domain-containing protein</fullName>
    </recommendedName>
</protein>
<comment type="caution">
    <text evidence="2">The sequence shown here is derived from an EMBL/GenBank/DDBJ whole genome shotgun (WGS) entry which is preliminary data.</text>
</comment>
<organism evidence="2 3">
    <name type="scientific">Rotaria magnacalcarata</name>
    <dbReference type="NCBI Taxonomy" id="392030"/>
    <lineage>
        <taxon>Eukaryota</taxon>
        <taxon>Metazoa</taxon>
        <taxon>Spiralia</taxon>
        <taxon>Gnathifera</taxon>
        <taxon>Rotifera</taxon>
        <taxon>Eurotatoria</taxon>
        <taxon>Bdelloidea</taxon>
        <taxon>Philodinida</taxon>
        <taxon>Philodinidae</taxon>
        <taxon>Rotaria</taxon>
    </lineage>
</organism>
<sequence>MTSNSLSTFPDGFNIGDITWAKRNQDGMYWPGRITFISNNAIDTVSTQISLQDQMWSYFIEYFGCNQSNWTTDVLPYRQYRDYMSKHLSSHYDAHPQIKYQLLNAINQADYANMNGNFHSMKSDNSSSSYSYTTNQNYIPTSNSIATTNDNPVSYNYSLDSYYQYPSNSLCNTQVHHNNCCSYCTQSKFSTTNQLPIETSLNSVSQVNNECSQFHSDAMSSQIDRFQKENSIVIITSKIYSNSSFISHLFNCLSNVFQPSIIYIEDIIHYQHPHTHNITYLISFDYFNSIIQQTLNSTILNNLNAHINYLFLIINSPSYDLIQHFYSTITDTRNTRSILILQYHTAFDNEPLLLCSGNRLTFDKIQSSFLTYLCTKIKYMESDETQPEQCDSSNGISSRSQSNYFKNISMIEFPNQTVNSSSWQQHESFKNEYFSLSPIVKRKKILGQRSVFDNFRKKLFKRRLKQNQILSSASSESCIQNILQSLDSSTESIT</sequence>
<accession>A0A818WMX9</accession>
<name>A0A818WMX9_9BILA</name>
<evidence type="ECO:0000313" key="3">
    <source>
        <dbReference type="Proteomes" id="UP000663842"/>
    </source>
</evidence>
<dbReference type="AlphaFoldDB" id="A0A818WMX9"/>
<gene>
    <name evidence="2" type="ORF">UXM345_LOCUS655</name>
</gene>
<dbReference type="EMBL" id="CAJOBF010000029">
    <property type="protein sequence ID" value="CAF3728219.1"/>
    <property type="molecule type" value="Genomic_DNA"/>
</dbReference>